<dbReference type="PANTHER" id="PTHR46663">
    <property type="entry name" value="DIGUANYLATE CYCLASE DGCT-RELATED"/>
    <property type="match status" value="1"/>
</dbReference>
<dbReference type="KEGG" id="arev:RVR_P183"/>
<dbReference type="Pfam" id="PF00990">
    <property type="entry name" value="GGDEF"/>
    <property type="match status" value="1"/>
</dbReference>
<evidence type="ECO:0000313" key="2">
    <source>
        <dbReference type="EMBL" id="BBG20701.1"/>
    </source>
</evidence>
<dbReference type="InterPro" id="IPR000160">
    <property type="entry name" value="GGDEF_dom"/>
</dbReference>
<dbReference type="SMART" id="SM00267">
    <property type="entry name" value="GGDEF"/>
    <property type="match status" value="1"/>
</dbReference>
<dbReference type="AlphaFoldDB" id="A0A7R6QDW3"/>
<proteinExistence type="predicted"/>
<dbReference type="NCBIfam" id="TIGR00254">
    <property type="entry name" value="GGDEF"/>
    <property type="match status" value="1"/>
</dbReference>
<keyword evidence="3" id="KW-1185">Reference proteome</keyword>
<gene>
    <name evidence="2" type="ORF">RVR_P183</name>
</gene>
<organism evidence="2 3">
    <name type="scientific">Actinacidiphila reveromycinica</name>
    <dbReference type="NCBI Taxonomy" id="659352"/>
    <lineage>
        <taxon>Bacteria</taxon>
        <taxon>Bacillati</taxon>
        <taxon>Actinomycetota</taxon>
        <taxon>Actinomycetes</taxon>
        <taxon>Kitasatosporales</taxon>
        <taxon>Streptomycetaceae</taxon>
        <taxon>Actinacidiphila</taxon>
    </lineage>
</organism>
<evidence type="ECO:0000259" key="1">
    <source>
        <dbReference type="PROSITE" id="PS50887"/>
    </source>
</evidence>
<dbReference type="Proteomes" id="UP000595703">
    <property type="component" value="Plasmid pRVR1"/>
</dbReference>
<sequence length="195" mass="20739">MTYLQLALQMGGLPLAATIGWAAHAHRFRRDLDAARRDPLTGLHTRAGWTAQAERIISDPAAAVLLIDLDRFKRINDRYGHAAGDTILTAAASRLTAWCRPGEIAGRLGGDEFVAAVTGPGLDARLADLQAALHQTVAIDGRQIQLAASIGVSRVADLPEPTVSSALAAADTDMYRIKGRGRRGHRLLSAVHLAA</sequence>
<dbReference type="InterPro" id="IPR029787">
    <property type="entry name" value="Nucleotide_cyclase"/>
</dbReference>
<dbReference type="InterPro" id="IPR043128">
    <property type="entry name" value="Rev_trsase/Diguanyl_cyclase"/>
</dbReference>
<dbReference type="Gene3D" id="3.30.70.270">
    <property type="match status" value="1"/>
</dbReference>
<dbReference type="RefSeq" id="WP_237405496.1">
    <property type="nucleotide sequence ID" value="NZ_AP018366.1"/>
</dbReference>
<accession>A0A7R6QDW3</accession>
<dbReference type="SUPFAM" id="SSF55073">
    <property type="entry name" value="Nucleotide cyclase"/>
    <property type="match status" value="1"/>
</dbReference>
<protein>
    <recommendedName>
        <fullName evidence="1">GGDEF domain-containing protein</fullName>
    </recommendedName>
</protein>
<dbReference type="EMBL" id="AP018366">
    <property type="protein sequence ID" value="BBG20701.1"/>
    <property type="molecule type" value="Genomic_DNA"/>
</dbReference>
<dbReference type="InterPro" id="IPR052163">
    <property type="entry name" value="DGC-Regulatory_Protein"/>
</dbReference>
<evidence type="ECO:0000313" key="3">
    <source>
        <dbReference type="Proteomes" id="UP000595703"/>
    </source>
</evidence>
<dbReference type="PANTHER" id="PTHR46663:SF2">
    <property type="entry name" value="GGDEF DOMAIN-CONTAINING PROTEIN"/>
    <property type="match status" value="1"/>
</dbReference>
<reference evidence="2 3" key="1">
    <citation type="journal article" date="2020" name="Sci. Rep.">
        <title>beta-carboline chemical signals induce reveromycin production through a LuxR family regulator in Streptomyces sp. SN-593.</title>
        <authorList>
            <person name="Panthee S."/>
            <person name="Kito N."/>
            <person name="Hayashi T."/>
            <person name="Shimizu T."/>
            <person name="Ishikawa J."/>
            <person name="Hamamoto H."/>
            <person name="Osada H."/>
            <person name="Takahashi S."/>
        </authorList>
    </citation>
    <scope>NUCLEOTIDE SEQUENCE [LARGE SCALE GENOMIC DNA]</scope>
    <source>
        <strain evidence="2 3">SN-593</strain>
        <plasmid evidence="2 3">pRVR1</plasmid>
    </source>
</reference>
<keyword evidence="2" id="KW-0614">Plasmid</keyword>
<feature type="domain" description="GGDEF" evidence="1">
    <location>
        <begin position="60"/>
        <end position="190"/>
    </location>
</feature>
<dbReference type="PROSITE" id="PS50887">
    <property type="entry name" value="GGDEF"/>
    <property type="match status" value="1"/>
</dbReference>
<dbReference type="CDD" id="cd01949">
    <property type="entry name" value="GGDEF"/>
    <property type="match status" value="1"/>
</dbReference>
<geneLocation type="plasmid" evidence="2 3">
    <name>pRVR1</name>
</geneLocation>
<name>A0A7R6QDW3_9ACTN</name>